<reference evidence="2 3" key="1">
    <citation type="journal article" date="2021" name="Elife">
        <title>Chloroplast acquisition without the gene transfer in kleptoplastic sea slugs, Plakobranchus ocellatus.</title>
        <authorList>
            <person name="Maeda T."/>
            <person name="Takahashi S."/>
            <person name="Yoshida T."/>
            <person name="Shimamura S."/>
            <person name="Takaki Y."/>
            <person name="Nagai Y."/>
            <person name="Toyoda A."/>
            <person name="Suzuki Y."/>
            <person name="Arimoto A."/>
            <person name="Ishii H."/>
            <person name="Satoh N."/>
            <person name="Nishiyama T."/>
            <person name="Hasebe M."/>
            <person name="Maruyama T."/>
            <person name="Minagawa J."/>
            <person name="Obokata J."/>
            <person name="Shigenobu S."/>
        </authorList>
    </citation>
    <scope>NUCLEOTIDE SEQUENCE [LARGE SCALE GENOMIC DNA]</scope>
</reference>
<name>A0AAV4IVP0_9GAST</name>
<feature type="compositionally biased region" description="Basic and acidic residues" evidence="1">
    <location>
        <begin position="382"/>
        <end position="417"/>
    </location>
</feature>
<feature type="compositionally biased region" description="Polar residues" evidence="1">
    <location>
        <begin position="135"/>
        <end position="144"/>
    </location>
</feature>
<dbReference type="EMBL" id="BMAT01002811">
    <property type="protein sequence ID" value="GFS14639.1"/>
    <property type="molecule type" value="Genomic_DNA"/>
</dbReference>
<feature type="compositionally biased region" description="Basic and acidic residues" evidence="1">
    <location>
        <begin position="478"/>
        <end position="496"/>
    </location>
</feature>
<organism evidence="2 3">
    <name type="scientific">Elysia marginata</name>
    <dbReference type="NCBI Taxonomy" id="1093978"/>
    <lineage>
        <taxon>Eukaryota</taxon>
        <taxon>Metazoa</taxon>
        <taxon>Spiralia</taxon>
        <taxon>Lophotrochozoa</taxon>
        <taxon>Mollusca</taxon>
        <taxon>Gastropoda</taxon>
        <taxon>Heterobranchia</taxon>
        <taxon>Euthyneura</taxon>
        <taxon>Panpulmonata</taxon>
        <taxon>Sacoglossa</taxon>
        <taxon>Placobranchoidea</taxon>
        <taxon>Plakobranchidae</taxon>
        <taxon>Elysia</taxon>
    </lineage>
</organism>
<feature type="region of interest" description="Disordered" evidence="1">
    <location>
        <begin position="375"/>
        <end position="516"/>
    </location>
</feature>
<feature type="non-terminal residue" evidence="2">
    <location>
        <position position="1"/>
    </location>
</feature>
<accession>A0AAV4IVP0</accession>
<feature type="compositionally biased region" description="Basic residues" evidence="1">
    <location>
        <begin position="497"/>
        <end position="516"/>
    </location>
</feature>
<comment type="caution">
    <text evidence="2">The sequence shown here is derived from an EMBL/GenBank/DDBJ whole genome shotgun (WGS) entry which is preliminary data.</text>
</comment>
<feature type="compositionally biased region" description="Basic and acidic residues" evidence="1">
    <location>
        <begin position="225"/>
        <end position="236"/>
    </location>
</feature>
<feature type="compositionally biased region" description="Polar residues" evidence="1">
    <location>
        <begin position="64"/>
        <end position="76"/>
    </location>
</feature>
<feature type="compositionally biased region" description="Polar residues" evidence="1">
    <location>
        <begin position="257"/>
        <end position="271"/>
    </location>
</feature>
<feature type="compositionally biased region" description="Basic and acidic residues" evidence="1">
    <location>
        <begin position="77"/>
        <end position="88"/>
    </location>
</feature>
<feature type="compositionally biased region" description="Basic and acidic residues" evidence="1">
    <location>
        <begin position="149"/>
        <end position="162"/>
    </location>
</feature>
<feature type="compositionally biased region" description="Polar residues" evidence="1">
    <location>
        <begin position="436"/>
        <end position="449"/>
    </location>
</feature>
<protein>
    <submittedName>
        <fullName evidence="2">Uncharacterized protein</fullName>
    </submittedName>
</protein>
<evidence type="ECO:0000256" key="1">
    <source>
        <dbReference type="SAM" id="MobiDB-lite"/>
    </source>
</evidence>
<dbReference type="AlphaFoldDB" id="A0AAV4IVP0"/>
<evidence type="ECO:0000313" key="2">
    <source>
        <dbReference type="EMBL" id="GFS14639.1"/>
    </source>
</evidence>
<proteinExistence type="predicted"/>
<evidence type="ECO:0000313" key="3">
    <source>
        <dbReference type="Proteomes" id="UP000762676"/>
    </source>
</evidence>
<feature type="region of interest" description="Disordered" evidence="1">
    <location>
        <begin position="120"/>
        <end position="271"/>
    </location>
</feature>
<gene>
    <name evidence="2" type="ORF">ElyMa_001428600</name>
</gene>
<sequence length="516" mass="56684">ALQSNKPETSKDKAVESIPAQSSKVPTDIKSETSEDKTFACNPSSPDEVANHSKTETSDDNKKATGSNLTQSVEASKNNKSETGEVKKRVTSNFTQLIEVSGDNKSETCKDVTVLFNPSLSGYITNDNKLETSEGNKTTISNPFQPGEASKDNKSDTSKDETIAFNPPLPDEVANYNKIETSEHNKTDASNPSQYVVTPKNIKCKTGKDNERIESNPSQSDEAILDNKPETMKDEPIPIQPGKISKDYKSETEESNETIAPNPTLSLNTNNKETELPYETVEDKQTVAPSSFQTSGETTNLYAEDDWRRRSSVGVFRTFSSVVKGGKKTIATAEKENFATLSNPHSEHKITRDKSFDTLSDSGLYHQAISNALVTKTTPGAKSDHTTPRDRKFDSSVHKEPNKTTPEDHAQPGDKEAQAVAGIQSNKETLGGHGYETTQSDRSNASLSIKPNRKTVQGGCRPKALPVVSESTALKTESAQERELDAQQLKPSERKKSSSKKRSHEKRKRQNKNKNR</sequence>
<dbReference type="Proteomes" id="UP000762676">
    <property type="component" value="Unassembled WGS sequence"/>
</dbReference>
<feature type="compositionally biased region" description="Basic and acidic residues" evidence="1">
    <location>
        <begin position="27"/>
        <end position="38"/>
    </location>
</feature>
<feature type="region of interest" description="Disordered" evidence="1">
    <location>
        <begin position="1"/>
        <end position="88"/>
    </location>
</feature>
<feature type="compositionally biased region" description="Basic and acidic residues" evidence="1">
    <location>
        <begin position="49"/>
        <end position="63"/>
    </location>
</feature>
<keyword evidence="3" id="KW-1185">Reference proteome</keyword>